<gene>
    <name evidence="1" type="ORF">C480_22244</name>
</gene>
<evidence type="ECO:0000313" key="2">
    <source>
        <dbReference type="Proteomes" id="UP000011591"/>
    </source>
</evidence>
<evidence type="ECO:0000313" key="1">
    <source>
        <dbReference type="EMBL" id="ELY97708.1"/>
    </source>
</evidence>
<proteinExistence type="predicted"/>
<organism evidence="1 2">
    <name type="scientific">Natrialba aegyptia DSM 13077</name>
    <dbReference type="NCBI Taxonomy" id="1227491"/>
    <lineage>
        <taxon>Archaea</taxon>
        <taxon>Methanobacteriati</taxon>
        <taxon>Methanobacteriota</taxon>
        <taxon>Stenosarchaea group</taxon>
        <taxon>Halobacteria</taxon>
        <taxon>Halobacteriales</taxon>
        <taxon>Natrialbaceae</taxon>
        <taxon>Natrialba</taxon>
    </lineage>
</organism>
<name>M0AJY2_9EURY</name>
<comment type="caution">
    <text evidence="1">The sequence shown here is derived from an EMBL/GenBank/DDBJ whole genome shotgun (WGS) entry which is preliminary data.</text>
</comment>
<dbReference type="Proteomes" id="UP000011591">
    <property type="component" value="Unassembled WGS sequence"/>
</dbReference>
<dbReference type="OrthoDB" id="340435at2157"/>
<sequence>MTAQPRYEPRIEDETLYLDHDGDRLEVGPMEYIVDRIGETYTLEYTEEQSAAAWLQTDSDNTITFDVREVVGEMTHTQEFVANLENCPLDETTPDGEPKRPALFVDLITEIWDSKGNVDG</sequence>
<reference evidence="1 2" key="1">
    <citation type="journal article" date="2014" name="PLoS Genet.">
        <title>Phylogenetically driven sequencing of extremely halophilic archaea reveals strategies for static and dynamic osmo-response.</title>
        <authorList>
            <person name="Becker E.A."/>
            <person name="Seitzer P.M."/>
            <person name="Tritt A."/>
            <person name="Larsen D."/>
            <person name="Krusor M."/>
            <person name="Yao A.I."/>
            <person name="Wu D."/>
            <person name="Madern D."/>
            <person name="Eisen J.A."/>
            <person name="Darling A.E."/>
            <person name="Facciotti M.T."/>
        </authorList>
    </citation>
    <scope>NUCLEOTIDE SEQUENCE [LARGE SCALE GENOMIC DNA]</scope>
    <source>
        <strain evidence="1 2">DSM 13077</strain>
    </source>
</reference>
<dbReference type="RefSeq" id="WP_006667815.1">
    <property type="nucleotide sequence ID" value="NZ_AOIP01000065.1"/>
</dbReference>
<dbReference type="PATRIC" id="fig|1227491.4.peg.4474"/>
<keyword evidence="2" id="KW-1185">Reference proteome</keyword>
<accession>M0AJY2</accession>
<protein>
    <submittedName>
        <fullName evidence="1">Uncharacterized protein</fullName>
    </submittedName>
</protein>
<dbReference type="AlphaFoldDB" id="M0AJY2"/>
<dbReference type="EMBL" id="AOIP01000065">
    <property type="protein sequence ID" value="ELY97708.1"/>
    <property type="molecule type" value="Genomic_DNA"/>
</dbReference>